<sequence length="256" mass="28188">MDRGGLSEKLKALLFARELTCANCGAELFAEEYFCPHCLKTLPFNAGHICSKCGRAVGEEYPVCLECKADMPLYDAARSAFRYEGDVVRLVKKFKTGGQWLAAPFASRMAGFFGREFAEADFLVHVPMTAAAQKKRGYNQSFLLAEELSARTGIPHERELLVKTRETPPQKELSRRERAENLAGSFRVHERAKCRGKTAVIVDDVLTTGATVSACARALKGAGAKRVWAVTAASVPSQEQPGVKKRLNYAQIVKIQ</sequence>
<evidence type="ECO:0000313" key="5">
    <source>
        <dbReference type="Proteomes" id="UP000824025"/>
    </source>
</evidence>
<evidence type="ECO:0000256" key="1">
    <source>
        <dbReference type="ARBA" id="ARBA00008007"/>
    </source>
</evidence>
<dbReference type="AlphaFoldDB" id="A0A9D2D7P9"/>
<gene>
    <name evidence="4" type="ORF">H9726_06685</name>
</gene>
<protein>
    <submittedName>
        <fullName evidence="4">ComF family protein</fullName>
    </submittedName>
</protein>
<dbReference type="InterPro" id="IPR029057">
    <property type="entry name" value="PRTase-like"/>
</dbReference>
<proteinExistence type="inferred from homology"/>
<evidence type="ECO:0000313" key="4">
    <source>
        <dbReference type="EMBL" id="HIZ10157.1"/>
    </source>
</evidence>
<dbReference type="PANTHER" id="PTHR47505">
    <property type="entry name" value="DNA UTILIZATION PROTEIN YHGH"/>
    <property type="match status" value="1"/>
</dbReference>
<comment type="similarity">
    <text evidence="1">Belongs to the ComF/GntX family.</text>
</comment>
<evidence type="ECO:0000259" key="2">
    <source>
        <dbReference type="Pfam" id="PF00156"/>
    </source>
</evidence>
<evidence type="ECO:0000259" key="3">
    <source>
        <dbReference type="Pfam" id="PF18912"/>
    </source>
</evidence>
<feature type="domain" description="Double zinc ribbon" evidence="3">
    <location>
        <begin position="13"/>
        <end position="67"/>
    </location>
</feature>
<dbReference type="Pfam" id="PF18912">
    <property type="entry name" value="DZR_2"/>
    <property type="match status" value="1"/>
</dbReference>
<dbReference type="Gene3D" id="3.40.50.2020">
    <property type="match status" value="1"/>
</dbReference>
<dbReference type="Pfam" id="PF00156">
    <property type="entry name" value="Pribosyltran"/>
    <property type="match status" value="1"/>
</dbReference>
<accession>A0A9D2D7P9</accession>
<dbReference type="InterPro" id="IPR000836">
    <property type="entry name" value="PRTase_dom"/>
</dbReference>
<reference evidence="4" key="2">
    <citation type="submission" date="2021-04" db="EMBL/GenBank/DDBJ databases">
        <authorList>
            <person name="Gilroy R."/>
        </authorList>
    </citation>
    <scope>NUCLEOTIDE SEQUENCE</scope>
    <source>
        <strain evidence="4">CHK192-19661</strain>
    </source>
</reference>
<comment type="caution">
    <text evidence="4">The sequence shown here is derived from an EMBL/GenBank/DDBJ whole genome shotgun (WGS) entry which is preliminary data.</text>
</comment>
<dbReference type="Proteomes" id="UP000824025">
    <property type="component" value="Unassembled WGS sequence"/>
</dbReference>
<dbReference type="CDD" id="cd06223">
    <property type="entry name" value="PRTases_typeI"/>
    <property type="match status" value="1"/>
</dbReference>
<dbReference type="InterPro" id="IPR044005">
    <property type="entry name" value="DZR_2"/>
</dbReference>
<organism evidence="4 5">
    <name type="scientific">Candidatus Borkfalkia avicola</name>
    <dbReference type="NCBI Taxonomy" id="2838503"/>
    <lineage>
        <taxon>Bacteria</taxon>
        <taxon>Bacillati</taxon>
        <taxon>Bacillota</taxon>
        <taxon>Clostridia</taxon>
        <taxon>Christensenellales</taxon>
        <taxon>Christensenellaceae</taxon>
        <taxon>Candidatus Borkfalkia</taxon>
    </lineage>
</organism>
<name>A0A9D2D7P9_9FIRM</name>
<dbReference type="SUPFAM" id="SSF53271">
    <property type="entry name" value="PRTase-like"/>
    <property type="match status" value="1"/>
</dbReference>
<dbReference type="EMBL" id="DXCF01000034">
    <property type="protein sequence ID" value="HIZ10157.1"/>
    <property type="molecule type" value="Genomic_DNA"/>
</dbReference>
<reference evidence="4" key="1">
    <citation type="journal article" date="2021" name="PeerJ">
        <title>Extensive microbial diversity within the chicken gut microbiome revealed by metagenomics and culture.</title>
        <authorList>
            <person name="Gilroy R."/>
            <person name="Ravi A."/>
            <person name="Getino M."/>
            <person name="Pursley I."/>
            <person name="Horton D.L."/>
            <person name="Alikhan N.F."/>
            <person name="Baker D."/>
            <person name="Gharbi K."/>
            <person name="Hall N."/>
            <person name="Watson M."/>
            <person name="Adriaenssens E.M."/>
            <person name="Foster-Nyarko E."/>
            <person name="Jarju S."/>
            <person name="Secka A."/>
            <person name="Antonio M."/>
            <person name="Oren A."/>
            <person name="Chaudhuri R.R."/>
            <person name="La Ragione R."/>
            <person name="Hildebrand F."/>
            <person name="Pallen M.J."/>
        </authorList>
    </citation>
    <scope>NUCLEOTIDE SEQUENCE</scope>
    <source>
        <strain evidence="4">CHK192-19661</strain>
    </source>
</reference>
<dbReference type="PANTHER" id="PTHR47505:SF1">
    <property type="entry name" value="DNA UTILIZATION PROTEIN YHGH"/>
    <property type="match status" value="1"/>
</dbReference>
<dbReference type="InterPro" id="IPR051910">
    <property type="entry name" value="ComF/GntX_DNA_util-trans"/>
</dbReference>
<feature type="domain" description="Phosphoribosyltransferase" evidence="2">
    <location>
        <begin position="141"/>
        <end position="245"/>
    </location>
</feature>